<dbReference type="Proteomes" id="UP000215158">
    <property type="component" value="Plasmid pBN2"/>
</dbReference>
<accession>A0A248VYF7</accession>
<gene>
    <name evidence="1" type="ORF">CJU94_36400</name>
</gene>
<sequence>MTVVHAEGCMKGAVAGAVVGHVAGHHAILGAMAGCAVGRHMAKKEREQRAIREAHYNANRQ</sequence>
<dbReference type="EMBL" id="CP022992">
    <property type="protein sequence ID" value="ASW04071.1"/>
    <property type="molecule type" value="Genomic_DNA"/>
</dbReference>
<dbReference type="OrthoDB" id="681701at28216"/>
<evidence type="ECO:0008006" key="3">
    <source>
        <dbReference type="Google" id="ProtNLM"/>
    </source>
</evidence>
<evidence type="ECO:0000313" key="1">
    <source>
        <dbReference type="EMBL" id="ASW04071.1"/>
    </source>
</evidence>
<keyword evidence="1" id="KW-0614">Plasmid</keyword>
<geneLocation type="plasmid" evidence="1 2">
    <name>pBN2</name>
</geneLocation>
<dbReference type="AlphaFoldDB" id="A0A248VYF7"/>
<protein>
    <recommendedName>
        <fullName evidence="3">Glycine zipper 2TM domain-containing protein</fullName>
    </recommendedName>
</protein>
<organism evidence="1 2">
    <name type="scientific">Paraburkholderia aromaticivorans</name>
    <dbReference type="NCBI Taxonomy" id="2026199"/>
    <lineage>
        <taxon>Bacteria</taxon>
        <taxon>Pseudomonadati</taxon>
        <taxon>Pseudomonadota</taxon>
        <taxon>Betaproteobacteria</taxon>
        <taxon>Burkholderiales</taxon>
        <taxon>Burkholderiaceae</taxon>
        <taxon>Paraburkholderia</taxon>
    </lineage>
</organism>
<evidence type="ECO:0000313" key="2">
    <source>
        <dbReference type="Proteomes" id="UP000215158"/>
    </source>
</evidence>
<name>A0A248VYF7_9BURK</name>
<keyword evidence="2" id="KW-1185">Reference proteome</keyword>
<reference evidence="1 2" key="1">
    <citation type="submission" date="2017-08" db="EMBL/GenBank/DDBJ databases">
        <title>Identification and genetic characteristics of simultaneous BTEX- and naphthalene-degrading Paraburkholderia sp. BN5 isolated from petroleum-contaminated soil.</title>
        <authorList>
            <person name="Lee Y."/>
            <person name="Jeon C.O."/>
        </authorList>
    </citation>
    <scope>NUCLEOTIDE SEQUENCE [LARGE SCALE GENOMIC DNA]</scope>
    <source>
        <strain evidence="1 2">BN5</strain>
        <plasmid evidence="1 2">pBN2</plasmid>
    </source>
</reference>
<proteinExistence type="predicted"/>
<dbReference type="KEGG" id="parb:CJU94_36400"/>